<dbReference type="HOGENOM" id="CLU_1045909_0_0_1"/>
<keyword evidence="3" id="KW-1185">Reference proteome</keyword>
<proteinExistence type="predicted"/>
<dbReference type="OrthoDB" id="3350812at2759"/>
<dbReference type="KEGG" id="cci:CC1G_08889"/>
<dbReference type="eggNOG" id="ENOG502RBQH">
    <property type="taxonomic scope" value="Eukaryota"/>
</dbReference>
<evidence type="ECO:0000313" key="3">
    <source>
        <dbReference type="Proteomes" id="UP000001861"/>
    </source>
</evidence>
<dbReference type="GeneID" id="6016126"/>
<protein>
    <submittedName>
        <fullName evidence="2">Uncharacterized protein</fullName>
    </submittedName>
</protein>
<sequence>MPGLVTMGGNIAYTITYLQTCAIWRRKRCIVIPLLFVLIGKVLVSIVLIHLHLEAIIWDTDPEPVGKCKGIARTKYPRYIYLSVFISETFTIGLTLVKAFEHVRQSGSSWVHQLYKNGILYSVCVLLLSILNAVMPFVSPVHSGIFVRPQRVMESVLCSRIVFVILKQQRRRYSTSFHDDNFYYYNGGSTGSLFSTLSGPRDIFTSAFGFVGTGTRTVPATVGLSGPPIADTARRKQGEIVSNRSTRSSVEWEMQVLDHDCGRRED</sequence>
<organism evidence="2 3">
    <name type="scientific">Coprinopsis cinerea (strain Okayama-7 / 130 / ATCC MYA-4618 / FGSC 9003)</name>
    <name type="common">Inky cap fungus</name>
    <name type="synonym">Hormographiella aspergillata</name>
    <dbReference type="NCBI Taxonomy" id="240176"/>
    <lineage>
        <taxon>Eukaryota</taxon>
        <taxon>Fungi</taxon>
        <taxon>Dikarya</taxon>
        <taxon>Basidiomycota</taxon>
        <taxon>Agaricomycotina</taxon>
        <taxon>Agaricomycetes</taxon>
        <taxon>Agaricomycetidae</taxon>
        <taxon>Agaricales</taxon>
        <taxon>Agaricineae</taxon>
        <taxon>Psathyrellaceae</taxon>
        <taxon>Coprinopsis</taxon>
    </lineage>
</organism>
<keyword evidence="1" id="KW-1133">Transmembrane helix</keyword>
<name>A8P869_COPC7</name>
<evidence type="ECO:0000256" key="1">
    <source>
        <dbReference type="SAM" id="Phobius"/>
    </source>
</evidence>
<feature type="transmembrane region" description="Helical" evidence="1">
    <location>
        <begin position="30"/>
        <end position="53"/>
    </location>
</feature>
<dbReference type="RefSeq" id="XP_001839510.2">
    <property type="nucleotide sequence ID" value="XM_001839458.2"/>
</dbReference>
<feature type="transmembrane region" description="Helical" evidence="1">
    <location>
        <begin position="79"/>
        <end position="97"/>
    </location>
</feature>
<gene>
    <name evidence="2" type="ORF">CC1G_08889</name>
</gene>
<dbReference type="Proteomes" id="UP000001861">
    <property type="component" value="Unassembled WGS sequence"/>
</dbReference>
<reference evidence="2 3" key="1">
    <citation type="journal article" date="2010" name="Proc. Natl. Acad. Sci. U.S.A.">
        <title>Insights into evolution of multicellular fungi from the assembled chromosomes of the mushroom Coprinopsis cinerea (Coprinus cinereus).</title>
        <authorList>
            <person name="Stajich J.E."/>
            <person name="Wilke S.K."/>
            <person name="Ahren D."/>
            <person name="Au C.H."/>
            <person name="Birren B.W."/>
            <person name="Borodovsky M."/>
            <person name="Burns C."/>
            <person name="Canback B."/>
            <person name="Casselton L.A."/>
            <person name="Cheng C.K."/>
            <person name="Deng J."/>
            <person name="Dietrich F.S."/>
            <person name="Fargo D.C."/>
            <person name="Farman M.L."/>
            <person name="Gathman A.C."/>
            <person name="Goldberg J."/>
            <person name="Guigo R."/>
            <person name="Hoegger P.J."/>
            <person name="Hooker J.B."/>
            <person name="Huggins A."/>
            <person name="James T.Y."/>
            <person name="Kamada T."/>
            <person name="Kilaru S."/>
            <person name="Kodira C."/>
            <person name="Kues U."/>
            <person name="Kupfer D."/>
            <person name="Kwan H.S."/>
            <person name="Lomsadze A."/>
            <person name="Li W."/>
            <person name="Lilly W.W."/>
            <person name="Ma L.J."/>
            <person name="Mackey A.J."/>
            <person name="Manning G."/>
            <person name="Martin F."/>
            <person name="Muraguchi H."/>
            <person name="Natvig D.O."/>
            <person name="Palmerini H."/>
            <person name="Ramesh M.A."/>
            <person name="Rehmeyer C.J."/>
            <person name="Roe B.A."/>
            <person name="Shenoy N."/>
            <person name="Stanke M."/>
            <person name="Ter-Hovhannisyan V."/>
            <person name="Tunlid A."/>
            <person name="Velagapudi R."/>
            <person name="Vision T.J."/>
            <person name="Zeng Q."/>
            <person name="Zolan M.E."/>
            <person name="Pukkila P.J."/>
        </authorList>
    </citation>
    <scope>NUCLEOTIDE SEQUENCE [LARGE SCALE GENOMIC DNA]</scope>
    <source>
        <strain evidence="3">Okayama-7 / 130 / ATCC MYA-4618 / FGSC 9003</strain>
    </source>
</reference>
<dbReference type="InParanoid" id="A8P869"/>
<dbReference type="VEuPathDB" id="FungiDB:CC1G_08889"/>
<keyword evidence="1" id="KW-0812">Transmembrane</keyword>
<comment type="caution">
    <text evidence="2">The sequence shown here is derived from an EMBL/GenBank/DDBJ whole genome shotgun (WGS) entry which is preliminary data.</text>
</comment>
<feature type="transmembrane region" description="Helical" evidence="1">
    <location>
        <begin position="118"/>
        <end position="138"/>
    </location>
</feature>
<evidence type="ECO:0000313" key="2">
    <source>
        <dbReference type="EMBL" id="EAU82277.2"/>
    </source>
</evidence>
<dbReference type="AlphaFoldDB" id="A8P869"/>
<dbReference type="OMA" id="YASEWSG"/>
<dbReference type="EMBL" id="AACS02000005">
    <property type="protein sequence ID" value="EAU82277.2"/>
    <property type="molecule type" value="Genomic_DNA"/>
</dbReference>
<keyword evidence="1" id="KW-0472">Membrane</keyword>
<accession>A8P869</accession>